<sequence>MTTKNLRMTSLFGMLTLLVMLSLAGTQNSFAEENTFKMAENASAEFTFNFRDGVEIHQFPVFKMTSDFVSNDGTTFEVEGIIGKSPYLHKALDEAYKNRMMTSSGSSFEYDYRYFDVDVDLKRDNQTIRTLYYYNCEILDYEAVTLNSNDYESYTSSKTGFAVVDKIEFRCGGLNGETSENTIIQNTDYGETYNFAENVRTFITFEFDGGVEKIEFTGFEINSGFEESDDAVTPSFSVEGVVNYYPLLYNAIDNARKVSGGSYGFNTDFEALVEFSNGEKTLRSLDFRDCRVSGAIINTETDKEEGFTGKSGFALVNEIDFDCAGLKPLNVNYDELYNGAPIWRTTLIENEQLNDSLPMVDDLRVIATFTFSNGVTKLEFPIFKQGNVLSQSNPTFELEGIVGDYPLLYKRVDDNLRLQSVSGVNTFTDLFNVDVDLVNGETIRSFNYAKCRVVDYDVGSDMNKEESYIKKQFALENSFDFECQGYHPNNPFYDVMFKSNIESSSISSNDLRNTDDWEPGFYVP</sequence>
<dbReference type="EMBL" id="JACEMZ010000007">
    <property type="protein sequence ID" value="MBA4451986.1"/>
    <property type="molecule type" value="Genomic_DNA"/>
</dbReference>
<evidence type="ECO:0000313" key="1">
    <source>
        <dbReference type="EMBL" id="MBA4451986.1"/>
    </source>
</evidence>
<protein>
    <submittedName>
        <fullName evidence="1">Uncharacterized protein</fullName>
    </submittedName>
</protein>
<reference evidence="1 2" key="1">
    <citation type="journal article" date="2020" name="Appl. Environ. Microbiol.">
        <title>Genomic Characteristics of a Novel Species of Ammonia-Oxidizing Archaea from the Jiulong River Estuary.</title>
        <authorList>
            <person name="Zou D."/>
            <person name="Wan R."/>
            <person name="Han L."/>
            <person name="Xu M.N."/>
            <person name="Liu Y."/>
            <person name="Liu H."/>
            <person name="Kao S.J."/>
            <person name="Li M."/>
        </authorList>
    </citation>
    <scope>NUCLEOTIDE SEQUENCE [LARGE SCALE GENOMIC DNA]</scope>
    <source>
        <strain evidence="1">W1bin1</strain>
    </source>
</reference>
<dbReference type="Proteomes" id="UP000559653">
    <property type="component" value="Unassembled WGS sequence"/>
</dbReference>
<comment type="caution">
    <text evidence="1">The sequence shown here is derived from an EMBL/GenBank/DDBJ whole genome shotgun (WGS) entry which is preliminary data.</text>
</comment>
<accession>A0AC60VXE7</accession>
<gene>
    <name evidence="1" type="ORF">H2B03_02280</name>
</gene>
<organism evidence="1 2">
    <name type="scientific">Candidatus Nitrosomaritimum aestuariumsis</name>
    <dbReference type="NCBI Taxonomy" id="3342354"/>
    <lineage>
        <taxon>Archaea</taxon>
        <taxon>Nitrososphaerota</taxon>
        <taxon>Nitrososphaeria</taxon>
        <taxon>Nitrosopumilales</taxon>
        <taxon>Nitrosopumilaceae</taxon>
        <taxon>Candidatus Nitrosomaritimum</taxon>
    </lineage>
</organism>
<evidence type="ECO:0000313" key="2">
    <source>
        <dbReference type="Proteomes" id="UP000559653"/>
    </source>
</evidence>
<proteinExistence type="predicted"/>
<name>A0AC60VXE7_9ARCH</name>